<reference evidence="4" key="1">
    <citation type="journal article" date="2010" name="Nat. Biotechnol.">
        <title>Draft genome sequence of the oilseed species Ricinus communis.</title>
        <authorList>
            <person name="Chan A.P."/>
            <person name="Crabtree J."/>
            <person name="Zhao Q."/>
            <person name="Lorenzi H."/>
            <person name="Orvis J."/>
            <person name="Puiu D."/>
            <person name="Melake-Berhan A."/>
            <person name="Jones K.M."/>
            <person name="Redman J."/>
            <person name="Chen G."/>
            <person name="Cahoon E.B."/>
            <person name="Gedil M."/>
            <person name="Stanke M."/>
            <person name="Haas B.J."/>
            <person name="Wortman J.R."/>
            <person name="Fraser-Liggett C.M."/>
            <person name="Ravel J."/>
            <person name="Rabinowicz P.D."/>
        </authorList>
    </citation>
    <scope>NUCLEOTIDE SEQUENCE [LARGE SCALE GENOMIC DNA]</scope>
    <source>
        <strain evidence="4">cv. Hale</strain>
    </source>
</reference>
<protein>
    <submittedName>
        <fullName evidence="3">Anthocyanin 5-aromatic acyltransferase, putative</fullName>
        <ecNumber evidence="3">2.3.1.153</ecNumber>
    </submittedName>
</protein>
<evidence type="ECO:0000313" key="3">
    <source>
        <dbReference type="EMBL" id="EEF34767.1"/>
    </source>
</evidence>
<gene>
    <name evidence="3" type="ORF">RCOM_1026320</name>
</gene>
<dbReference type="PANTHER" id="PTHR31625">
    <property type="match status" value="1"/>
</dbReference>
<dbReference type="Proteomes" id="UP000008311">
    <property type="component" value="Unassembled WGS sequence"/>
</dbReference>
<keyword evidence="1 3" id="KW-0808">Transferase</keyword>
<keyword evidence="2 3" id="KW-0012">Acyltransferase</keyword>
<name>B9SNQ9_RICCO</name>
<accession>B9SNQ9</accession>
<dbReference type="GO" id="GO:0047183">
    <property type="term" value="F:anthocyanin 5-(6'''-hydroxycinnamoyltransferase) activity"/>
    <property type="evidence" value="ECO:0007669"/>
    <property type="project" value="UniProtKB-EC"/>
</dbReference>
<keyword evidence="4" id="KW-1185">Reference proteome</keyword>
<evidence type="ECO:0000256" key="2">
    <source>
        <dbReference type="ARBA" id="ARBA00023315"/>
    </source>
</evidence>
<evidence type="ECO:0000313" key="4">
    <source>
        <dbReference type="Proteomes" id="UP000008311"/>
    </source>
</evidence>
<evidence type="ECO:0000256" key="1">
    <source>
        <dbReference type="ARBA" id="ARBA00022679"/>
    </source>
</evidence>
<organism evidence="3 4">
    <name type="scientific">Ricinus communis</name>
    <name type="common">Castor bean</name>
    <dbReference type="NCBI Taxonomy" id="3988"/>
    <lineage>
        <taxon>Eukaryota</taxon>
        <taxon>Viridiplantae</taxon>
        <taxon>Streptophyta</taxon>
        <taxon>Embryophyta</taxon>
        <taxon>Tracheophyta</taxon>
        <taxon>Spermatophyta</taxon>
        <taxon>Magnoliopsida</taxon>
        <taxon>eudicotyledons</taxon>
        <taxon>Gunneridae</taxon>
        <taxon>Pentapetalae</taxon>
        <taxon>rosids</taxon>
        <taxon>fabids</taxon>
        <taxon>Malpighiales</taxon>
        <taxon>Euphorbiaceae</taxon>
        <taxon>Acalyphoideae</taxon>
        <taxon>Acalypheae</taxon>
        <taxon>Ricinus</taxon>
    </lineage>
</organism>
<dbReference type="STRING" id="3988.B9SNQ9"/>
<dbReference type="OMA" id="FVDAIAW"/>
<proteinExistence type="predicted"/>
<dbReference type="InterPro" id="IPR023213">
    <property type="entry name" value="CAT-like_dom_sf"/>
</dbReference>
<dbReference type="EMBL" id="EQ974051">
    <property type="protein sequence ID" value="EEF34767.1"/>
    <property type="molecule type" value="Genomic_DNA"/>
</dbReference>
<dbReference type="Pfam" id="PF02458">
    <property type="entry name" value="Transferase"/>
    <property type="match status" value="1"/>
</dbReference>
<dbReference type="OrthoDB" id="1862401at2759"/>
<dbReference type="AlphaFoldDB" id="B9SNQ9"/>
<dbReference type="InterPro" id="IPR051504">
    <property type="entry name" value="Plant_metabolite_acyltrans"/>
</dbReference>
<dbReference type="SUPFAM" id="SSF52777">
    <property type="entry name" value="CoA-dependent acyltransferases"/>
    <property type="match status" value="2"/>
</dbReference>
<dbReference type="InParanoid" id="B9SNQ9"/>
<dbReference type="EC" id="2.3.1.153" evidence="3"/>
<dbReference type="Gene3D" id="3.30.559.10">
    <property type="entry name" value="Chloramphenicol acetyltransferase-like domain"/>
    <property type="match status" value="2"/>
</dbReference>
<sequence length="477" mass="52949">MASTDSVKILEVCQVAPAHDLTDSPTELSLPLTFLDTLLLILPPAGRIYFYKFSGLTPTLFHSEILPTLKQSLSRTLLSFLLLAGQLTWPSDSPKPIIYYAPNDTVSVTIAESNADFDSLVGDEIHQVSQSRGFVPELFLSETLASIMSLQITLFPDKGFSIAIIIHHAALDGVSISMFLKAWASMAKHMKNGESFSLLPEQTPFLDRTVMNEFESLFYKECLDVTALDSESIPRSLKLISNDRLQVPTDLVRATFRLSRENIEKLREKALHHYQREISGLKVDQELRFSTFVLAYAYVAVCLVKTRGGDSNRKVGISVAVDCRNRLDPPIPKNYFGNCIFGYEIVLEAGEFMQENGAAVVAKKINDFLKGLRNGIFQDAKESLARLREIAPDVQQLSLVGSPRFMYYEEDFGWGPPEKVDVASINWVNICGISDVNGISLIDSKYGNGGVEIGLSLLRDDMEAFASLFAHGLEVNS</sequence>